<evidence type="ECO:0000313" key="1">
    <source>
        <dbReference type="EMBL" id="KAJ6992002.1"/>
    </source>
</evidence>
<evidence type="ECO:0000313" key="3">
    <source>
        <dbReference type="Proteomes" id="UP001164929"/>
    </source>
</evidence>
<evidence type="ECO:0000313" key="2">
    <source>
        <dbReference type="EMBL" id="KAJ6992006.1"/>
    </source>
</evidence>
<sequence length="35" mass="4042">MPLSISSWLQVRMLMLYLFGFKPLPALKTIQLHAP</sequence>
<name>A0AAD6QKA8_9ROSI</name>
<organism evidence="2 3">
    <name type="scientific">Populus alba x Populus x berolinensis</name>
    <dbReference type="NCBI Taxonomy" id="444605"/>
    <lineage>
        <taxon>Eukaryota</taxon>
        <taxon>Viridiplantae</taxon>
        <taxon>Streptophyta</taxon>
        <taxon>Embryophyta</taxon>
        <taxon>Tracheophyta</taxon>
        <taxon>Spermatophyta</taxon>
        <taxon>Magnoliopsida</taxon>
        <taxon>eudicotyledons</taxon>
        <taxon>Gunneridae</taxon>
        <taxon>Pentapetalae</taxon>
        <taxon>rosids</taxon>
        <taxon>fabids</taxon>
        <taxon>Malpighiales</taxon>
        <taxon>Salicaceae</taxon>
        <taxon>Saliceae</taxon>
        <taxon>Populus</taxon>
    </lineage>
</organism>
<comment type="caution">
    <text evidence="2">The sequence shown here is derived from an EMBL/GenBank/DDBJ whole genome shotgun (WGS) entry which is preliminary data.</text>
</comment>
<dbReference type="EMBL" id="JAQIZT010000006">
    <property type="protein sequence ID" value="KAJ6992006.1"/>
    <property type="molecule type" value="Genomic_DNA"/>
</dbReference>
<protein>
    <submittedName>
        <fullName evidence="2">Uncharacterized protein</fullName>
    </submittedName>
</protein>
<dbReference type="AlphaFoldDB" id="A0AAD6QKA8"/>
<reference evidence="2" key="1">
    <citation type="journal article" date="2023" name="Mol. Ecol. Resour.">
        <title>Chromosome-level genome assembly of a triploid poplar Populus alba 'Berolinensis'.</title>
        <authorList>
            <person name="Chen S."/>
            <person name="Yu Y."/>
            <person name="Wang X."/>
            <person name="Wang S."/>
            <person name="Zhang T."/>
            <person name="Zhou Y."/>
            <person name="He R."/>
            <person name="Meng N."/>
            <person name="Wang Y."/>
            <person name="Liu W."/>
            <person name="Liu Z."/>
            <person name="Liu J."/>
            <person name="Guo Q."/>
            <person name="Huang H."/>
            <person name="Sederoff R.R."/>
            <person name="Wang G."/>
            <person name="Qu G."/>
            <person name="Chen S."/>
        </authorList>
    </citation>
    <scope>NUCLEOTIDE SEQUENCE</scope>
    <source>
        <strain evidence="2">SC-2020</strain>
    </source>
</reference>
<gene>
    <name evidence="1" type="ORF">NC653_015374</name>
    <name evidence="2" type="ORF">NC653_015378</name>
</gene>
<accession>A0AAD6QKA8</accession>
<dbReference type="EMBL" id="JAQIZT010000006">
    <property type="protein sequence ID" value="KAJ6992002.1"/>
    <property type="molecule type" value="Genomic_DNA"/>
</dbReference>
<proteinExistence type="predicted"/>
<keyword evidence="3" id="KW-1185">Reference proteome</keyword>
<dbReference type="Proteomes" id="UP001164929">
    <property type="component" value="Chromosome 6"/>
</dbReference>